<protein>
    <submittedName>
        <fullName evidence="2">Glycosyltransferase family 25 protein</fullName>
    </submittedName>
</protein>
<comment type="caution">
    <text evidence="2">The sequence shown here is derived from an EMBL/GenBank/DDBJ whole genome shotgun (WGS) entry which is preliminary data.</text>
</comment>
<keyword evidence="3" id="KW-1185">Reference proteome</keyword>
<dbReference type="Pfam" id="PF01755">
    <property type="entry name" value="Glyco_transf_25"/>
    <property type="match status" value="1"/>
</dbReference>
<gene>
    <name evidence="2" type="ORF">OE647_03780</name>
</gene>
<dbReference type="RefSeq" id="WP_263720328.1">
    <property type="nucleotide sequence ID" value="NZ_JAOWLA010000003.1"/>
</dbReference>
<dbReference type="InterPro" id="IPR002654">
    <property type="entry name" value="Glyco_trans_25"/>
</dbReference>
<dbReference type="Proteomes" id="UP001652503">
    <property type="component" value="Unassembled WGS sequence"/>
</dbReference>
<organism evidence="2 3">
    <name type="scientific">Albidovulum sediminicola</name>
    <dbReference type="NCBI Taxonomy" id="2984331"/>
    <lineage>
        <taxon>Bacteria</taxon>
        <taxon>Pseudomonadati</taxon>
        <taxon>Pseudomonadota</taxon>
        <taxon>Alphaproteobacteria</taxon>
        <taxon>Rhodobacterales</taxon>
        <taxon>Paracoccaceae</taxon>
        <taxon>Albidovulum</taxon>
    </lineage>
</organism>
<dbReference type="EMBL" id="JAOWLA010000003">
    <property type="protein sequence ID" value="MCV2863857.1"/>
    <property type="molecule type" value="Genomic_DNA"/>
</dbReference>
<name>A0ABT2YYK1_9RHOB</name>
<evidence type="ECO:0000259" key="1">
    <source>
        <dbReference type="Pfam" id="PF01755"/>
    </source>
</evidence>
<feature type="domain" description="Glycosyl transferase family 25" evidence="1">
    <location>
        <begin position="2"/>
        <end position="101"/>
    </location>
</feature>
<reference evidence="2 3" key="1">
    <citation type="submission" date="2022-10" db="EMBL/GenBank/DDBJ databases">
        <title>Defluviimonas sp. nov., isolated from ocean surface water.</title>
        <authorList>
            <person name="He W."/>
            <person name="Wang L."/>
            <person name="Zhang D.-F."/>
        </authorList>
    </citation>
    <scope>NUCLEOTIDE SEQUENCE [LARGE SCALE GENOMIC DNA]</scope>
    <source>
        <strain evidence="2 3">WL0075</strain>
    </source>
</reference>
<evidence type="ECO:0000313" key="3">
    <source>
        <dbReference type="Proteomes" id="UP001652503"/>
    </source>
</evidence>
<sequence>MDVLVINLAGSTERMAFQSRQLAALGLPFERVEAVSADAASALRSENYWESWERPLRPAERACLLSHVAAWETIAARGRPALVLEDDAVLSRRVPALLAGLANMGGLDHVSLEVRGRKKLLGLHPREVAGLKLSRLYQDRTGAAAYVLWPAGADKLVARAGRKVALADALIATAYDLSSWQAEPAQAVQLDVCAWYGLTPPIETRSTIDGVSAARPAPASAQRWRRIAMQLRLALRGPTHLGRARWRRVPLDPSDFR</sequence>
<evidence type="ECO:0000313" key="2">
    <source>
        <dbReference type="EMBL" id="MCV2863857.1"/>
    </source>
</evidence>
<proteinExistence type="predicted"/>
<dbReference type="CDD" id="cd06532">
    <property type="entry name" value="Glyco_transf_25"/>
    <property type="match status" value="1"/>
</dbReference>
<accession>A0ABT2YYK1</accession>